<dbReference type="InterPro" id="IPR000157">
    <property type="entry name" value="TIR_dom"/>
</dbReference>
<dbReference type="KEGG" id="mru:mru_1344"/>
<dbReference type="HOGENOM" id="CLU_583455_0_0_2"/>
<dbReference type="AlphaFoldDB" id="D3E3T3"/>
<dbReference type="eggNOG" id="arCOG03264">
    <property type="taxonomic scope" value="Archaea"/>
</dbReference>
<sequence>MQLDFNHVLTRISDYEKPIVLNHDVVLTRSEAHQFKKGIEIKRDNIVIDGNGHSIDARGKNRIFNVLSKNVVIKNFTFKNGFSEKFGGAIRVAGECKLINCTFENNRAKKGGNDISNGSELSICHCNFSDADGSINNLGTIYLLKDEEHEIKPLISNNGEIKRIIPKHDVSFLINGDKDHIKGALIRIGDKSGFSNDEGACVLEGIEEGKHSLEVSAEHYISFNGNIDVSENNVLFDIQLERLIQRHDIKILVKHKGEPVSDAIVSVGGIKGSTDENGECIFDDVEEGEISVKVNSNEYENQKYTITVSDNKTTFPINLGFTHLITPFPASDEDPYIFASYSHDDANRVFLELKRFHDCGLNIWYDEGIESGLGWQGVVESKLKACTLFIAFISANAVESINVRREIFLAINKKIPVVPIYLEKTELQYGLDLQLSPVQAILKYAMTEEFYVERCRRAFVMYGLMDEE</sequence>
<dbReference type="SUPFAM" id="SSF51126">
    <property type="entry name" value="Pectin lyase-like"/>
    <property type="match status" value="1"/>
</dbReference>
<gene>
    <name evidence="2" type="ordered locus">mru_1344</name>
</gene>
<dbReference type="STRING" id="634498.mru_1344"/>
<feature type="domain" description="TIR" evidence="1">
    <location>
        <begin position="337"/>
        <end position="427"/>
    </location>
</feature>
<name>D3E3T3_METRM</name>
<accession>D3E3T3</accession>
<evidence type="ECO:0000313" key="2">
    <source>
        <dbReference type="EMBL" id="ADC47194.1"/>
    </source>
</evidence>
<evidence type="ECO:0000313" key="3">
    <source>
        <dbReference type="Proteomes" id="UP000008680"/>
    </source>
</evidence>
<dbReference type="OrthoDB" id="78502at2157"/>
<dbReference type="Gene3D" id="2.60.40.1120">
    <property type="entry name" value="Carboxypeptidase-like, regulatory domain"/>
    <property type="match status" value="1"/>
</dbReference>
<dbReference type="SUPFAM" id="SSF52200">
    <property type="entry name" value="Toll/Interleukin receptor TIR domain"/>
    <property type="match status" value="1"/>
</dbReference>
<evidence type="ECO:0000259" key="1">
    <source>
        <dbReference type="Pfam" id="PF13676"/>
    </source>
</evidence>
<dbReference type="Proteomes" id="UP000008680">
    <property type="component" value="Chromosome"/>
</dbReference>
<dbReference type="PATRIC" id="fig|634498.28.peg.1350"/>
<dbReference type="RefSeq" id="WP_012956143.1">
    <property type="nucleotide sequence ID" value="NC_013790.1"/>
</dbReference>
<dbReference type="EMBL" id="CP001719">
    <property type="protein sequence ID" value="ADC47194.1"/>
    <property type="molecule type" value="Genomic_DNA"/>
</dbReference>
<dbReference type="Pfam" id="PF13676">
    <property type="entry name" value="TIR_2"/>
    <property type="match status" value="1"/>
</dbReference>
<dbReference type="SUPFAM" id="SSF49464">
    <property type="entry name" value="Carboxypeptidase regulatory domain-like"/>
    <property type="match status" value="1"/>
</dbReference>
<dbReference type="InterPro" id="IPR008969">
    <property type="entry name" value="CarboxyPept-like_regulatory"/>
</dbReference>
<dbReference type="GeneID" id="8770995"/>
<dbReference type="SMR" id="D3E3T3"/>
<dbReference type="InterPro" id="IPR011050">
    <property type="entry name" value="Pectin_lyase_fold/virulence"/>
</dbReference>
<reference evidence="2 3" key="1">
    <citation type="journal article" date="2010" name="PLoS ONE">
        <title>The genome sequence of the rumen methanogen Methanobrevibacter ruminantium reveals new possibilities for controlling ruminant methane emissions.</title>
        <authorList>
            <person name="Leahy S.C."/>
            <person name="Kelly W.J."/>
            <person name="Altermann E."/>
            <person name="Ronimus R.S."/>
            <person name="Yeoman C.J."/>
            <person name="Pacheco D.M."/>
            <person name="Li D."/>
            <person name="Kong Z."/>
            <person name="McTavish S."/>
            <person name="Sang C."/>
            <person name="Lambie S.C."/>
            <person name="Janssen P.H."/>
            <person name="Dey D."/>
            <person name="Attwood G.T."/>
        </authorList>
    </citation>
    <scope>NUCLEOTIDE SEQUENCE [LARGE SCALE GENOMIC DNA]</scope>
    <source>
        <strain evidence="3">ATCC 35063 / DSM 1093 / JCM 13430 / OCM 146 / M1</strain>
    </source>
</reference>
<organism evidence="2 3">
    <name type="scientific">Methanobrevibacter ruminantium (strain ATCC 35063 / DSM 1093 / JCM 13430 / OCM 146 / M1)</name>
    <name type="common">Methanobacterium ruminantium</name>
    <dbReference type="NCBI Taxonomy" id="634498"/>
    <lineage>
        <taxon>Archaea</taxon>
        <taxon>Methanobacteriati</taxon>
        <taxon>Methanobacteriota</taxon>
        <taxon>Methanomada group</taxon>
        <taxon>Methanobacteria</taxon>
        <taxon>Methanobacteriales</taxon>
        <taxon>Methanobacteriaceae</taxon>
        <taxon>Methanobrevibacter</taxon>
    </lineage>
</organism>
<proteinExistence type="predicted"/>
<keyword evidence="3" id="KW-1185">Reference proteome</keyword>
<dbReference type="GO" id="GO:0007165">
    <property type="term" value="P:signal transduction"/>
    <property type="evidence" value="ECO:0007669"/>
    <property type="project" value="InterPro"/>
</dbReference>
<dbReference type="eggNOG" id="arCOG02545">
    <property type="taxonomic scope" value="Archaea"/>
</dbReference>
<dbReference type="Gene3D" id="3.40.50.10140">
    <property type="entry name" value="Toll/interleukin-1 receptor homology (TIR) domain"/>
    <property type="match status" value="1"/>
</dbReference>
<dbReference type="InterPro" id="IPR035897">
    <property type="entry name" value="Toll_tir_struct_dom_sf"/>
</dbReference>
<protein>
    <recommendedName>
        <fullName evidence="1">TIR domain-containing protein</fullName>
    </recommendedName>
</protein>